<dbReference type="Pfam" id="PF05552">
    <property type="entry name" value="MS_channel_1st_1"/>
    <property type="match status" value="1"/>
</dbReference>
<dbReference type="PANTHER" id="PTHR30221:SF8">
    <property type="entry name" value="SMALL-CONDUCTANCE MECHANOSENSITIVE CHANNEL"/>
    <property type="match status" value="1"/>
</dbReference>
<dbReference type="InterPro" id="IPR049278">
    <property type="entry name" value="MS_channel_C"/>
</dbReference>
<dbReference type="InterPro" id="IPR011014">
    <property type="entry name" value="MscS_channel_TM-2"/>
</dbReference>
<accession>A0ABW2IJU9</accession>
<dbReference type="Gene3D" id="1.10.287.1260">
    <property type="match status" value="1"/>
</dbReference>
<keyword evidence="4 7" id="KW-0812">Transmembrane</keyword>
<dbReference type="Gene3D" id="2.30.30.60">
    <property type="match status" value="1"/>
</dbReference>
<dbReference type="Gene3D" id="3.30.70.100">
    <property type="match status" value="1"/>
</dbReference>
<keyword evidence="6 7" id="KW-0472">Membrane</keyword>
<evidence type="ECO:0000256" key="6">
    <source>
        <dbReference type="ARBA" id="ARBA00023136"/>
    </source>
</evidence>
<comment type="caution">
    <text evidence="7">Lacks conserved residue(s) required for the propagation of feature annotation.</text>
</comment>
<evidence type="ECO:0000313" key="10">
    <source>
        <dbReference type="EMBL" id="MFC7291178.1"/>
    </source>
</evidence>
<keyword evidence="5 7" id="KW-1133">Transmembrane helix</keyword>
<feature type="transmembrane region" description="Helical" evidence="7">
    <location>
        <begin position="58"/>
        <end position="83"/>
    </location>
</feature>
<dbReference type="SUPFAM" id="SSF82689">
    <property type="entry name" value="Mechanosensitive channel protein MscS (YggB), C-terminal domain"/>
    <property type="match status" value="1"/>
</dbReference>
<dbReference type="InterPro" id="IPR023408">
    <property type="entry name" value="MscS_beta-dom_sf"/>
</dbReference>
<keyword evidence="7" id="KW-0997">Cell inner membrane</keyword>
<keyword evidence="7" id="KW-0406">Ion transport</keyword>
<dbReference type="InterPro" id="IPR010920">
    <property type="entry name" value="LSM_dom_sf"/>
</dbReference>
<proteinExistence type="inferred from homology"/>
<name>A0ABW2IJU9_9PROT</name>
<evidence type="ECO:0000313" key="11">
    <source>
        <dbReference type="Proteomes" id="UP001596492"/>
    </source>
</evidence>
<evidence type="ECO:0000256" key="7">
    <source>
        <dbReference type="RuleBase" id="RU369025"/>
    </source>
</evidence>
<evidence type="ECO:0000256" key="5">
    <source>
        <dbReference type="ARBA" id="ARBA00022989"/>
    </source>
</evidence>
<gene>
    <name evidence="10" type="ORF">ACFQS8_06085</name>
</gene>
<comment type="subcellular location">
    <subcellularLocation>
        <location evidence="7">Cell inner membrane</location>
        <topology evidence="7">Multi-pass membrane protein</topology>
    </subcellularLocation>
    <subcellularLocation>
        <location evidence="1">Cell membrane</location>
        <topology evidence="1">Multi-pass membrane protein</topology>
    </subcellularLocation>
</comment>
<dbReference type="InterPro" id="IPR008910">
    <property type="entry name" value="MSC_TM_helix"/>
</dbReference>
<dbReference type="RefSeq" id="WP_382166372.1">
    <property type="nucleotide sequence ID" value="NZ_JBHTBR010000002.1"/>
</dbReference>
<keyword evidence="7" id="KW-0813">Transport</keyword>
<dbReference type="Pfam" id="PF00924">
    <property type="entry name" value="MS_channel_2nd"/>
    <property type="match status" value="1"/>
</dbReference>
<comment type="function">
    <text evidence="7">Mechanosensitive channel that participates in the regulation of osmotic pressure changes within the cell, opening in response to stretch forces in the membrane lipid bilayer, without the need for other proteins. Contributes to normal resistance to hypoosmotic shock. Forms an ion channel of 1.0 nanosiemens conductance with a slight preference for anions.</text>
</comment>
<dbReference type="SUPFAM" id="SSF82861">
    <property type="entry name" value="Mechanosensitive channel protein MscS (YggB), transmembrane region"/>
    <property type="match status" value="1"/>
</dbReference>
<dbReference type="Proteomes" id="UP001596492">
    <property type="component" value="Unassembled WGS sequence"/>
</dbReference>
<feature type="domain" description="Mechanosensitive ion channel MscS" evidence="8">
    <location>
        <begin position="108"/>
        <end position="172"/>
    </location>
</feature>
<evidence type="ECO:0000256" key="2">
    <source>
        <dbReference type="ARBA" id="ARBA00008017"/>
    </source>
</evidence>
<dbReference type="SUPFAM" id="SSF50182">
    <property type="entry name" value="Sm-like ribonucleoproteins"/>
    <property type="match status" value="1"/>
</dbReference>
<keyword evidence="7" id="KW-0407">Ion channel</keyword>
<feature type="transmembrane region" description="Helical" evidence="7">
    <location>
        <begin position="89"/>
        <end position="120"/>
    </location>
</feature>
<dbReference type="PANTHER" id="PTHR30221">
    <property type="entry name" value="SMALL-CONDUCTANCE MECHANOSENSITIVE CHANNEL"/>
    <property type="match status" value="1"/>
</dbReference>
<dbReference type="InterPro" id="IPR045275">
    <property type="entry name" value="MscS_archaea/bacteria_type"/>
</dbReference>
<comment type="subunit">
    <text evidence="7">Homoheptamer.</text>
</comment>
<feature type="transmembrane region" description="Helical" evidence="7">
    <location>
        <begin position="16"/>
        <end position="37"/>
    </location>
</feature>
<feature type="domain" description="Mechanosensitive ion channel MscS C-terminal" evidence="9">
    <location>
        <begin position="179"/>
        <end position="262"/>
    </location>
</feature>
<evidence type="ECO:0000256" key="1">
    <source>
        <dbReference type="ARBA" id="ARBA00004651"/>
    </source>
</evidence>
<dbReference type="InterPro" id="IPR011066">
    <property type="entry name" value="MscS_channel_C_sf"/>
</dbReference>
<protein>
    <recommendedName>
        <fullName evidence="7">Small-conductance mechanosensitive channel</fullName>
    </recommendedName>
</protein>
<dbReference type="Pfam" id="PF21082">
    <property type="entry name" value="MS_channel_3rd"/>
    <property type="match status" value="1"/>
</dbReference>
<dbReference type="InterPro" id="IPR006685">
    <property type="entry name" value="MscS_channel_2nd"/>
</dbReference>
<evidence type="ECO:0000259" key="9">
    <source>
        <dbReference type="Pfam" id="PF21082"/>
    </source>
</evidence>
<evidence type="ECO:0000256" key="3">
    <source>
        <dbReference type="ARBA" id="ARBA00022475"/>
    </source>
</evidence>
<keyword evidence="11" id="KW-1185">Reference proteome</keyword>
<dbReference type="EMBL" id="JBHTBR010000002">
    <property type="protein sequence ID" value="MFC7291178.1"/>
    <property type="molecule type" value="Genomic_DNA"/>
</dbReference>
<keyword evidence="3" id="KW-1003">Cell membrane</keyword>
<organism evidence="10 11">
    <name type="scientific">Hirschia litorea</name>
    <dbReference type="NCBI Taxonomy" id="1199156"/>
    <lineage>
        <taxon>Bacteria</taxon>
        <taxon>Pseudomonadati</taxon>
        <taxon>Pseudomonadota</taxon>
        <taxon>Alphaproteobacteria</taxon>
        <taxon>Hyphomonadales</taxon>
        <taxon>Hyphomonadaceae</taxon>
        <taxon>Hirschia</taxon>
    </lineage>
</organism>
<comment type="caution">
    <text evidence="10">The sequence shown here is derived from an EMBL/GenBank/DDBJ whole genome shotgun (WGS) entry which is preliminary data.</text>
</comment>
<comment type="similarity">
    <text evidence="2 7">Belongs to the MscS (TC 1.A.23) family.</text>
</comment>
<sequence length="275" mass="30132">MEINAVELWEQYQTPILGFAFKSLGALIVLVIGLRVASWLAGLVRKQSLKHASIDDTLGNFFASMVQWAISAAVFIAALQVFGVQATSLVAILGALTLAIGLSLQGALGNIASGVMIMLFRPYRLGDFINTAGVSGTVKDINLFQTVLATPDNVKIMVPNAQAIDGAITNYSGFDTRRVDITLSIDYNDNMDQAIAIIRRIIEADSRVLSLPDKPFVKVVELNASSVDIATRSWVNRPDYWDVKFELTKKIKEAFDENGITIPYPHTTIEQKKVK</sequence>
<evidence type="ECO:0000259" key="8">
    <source>
        <dbReference type="Pfam" id="PF00924"/>
    </source>
</evidence>
<reference evidence="11" key="1">
    <citation type="journal article" date="2019" name="Int. J. Syst. Evol. Microbiol.">
        <title>The Global Catalogue of Microorganisms (GCM) 10K type strain sequencing project: providing services to taxonomists for standard genome sequencing and annotation.</title>
        <authorList>
            <consortium name="The Broad Institute Genomics Platform"/>
            <consortium name="The Broad Institute Genome Sequencing Center for Infectious Disease"/>
            <person name="Wu L."/>
            <person name="Ma J."/>
        </authorList>
    </citation>
    <scope>NUCLEOTIDE SEQUENCE [LARGE SCALE GENOMIC DNA]</scope>
    <source>
        <strain evidence="11">CCUG 51308</strain>
    </source>
</reference>
<evidence type="ECO:0000256" key="4">
    <source>
        <dbReference type="ARBA" id="ARBA00022692"/>
    </source>
</evidence>